<name>A0ABW0P436_9HYPH</name>
<dbReference type="InterPro" id="IPR029058">
    <property type="entry name" value="AB_hydrolase_fold"/>
</dbReference>
<comment type="caution">
    <text evidence="3">The sequence shown here is derived from an EMBL/GenBank/DDBJ whole genome shotgun (WGS) entry which is preliminary data.</text>
</comment>
<accession>A0ABW0P436</accession>
<dbReference type="RefSeq" id="WP_066717662.1">
    <property type="nucleotide sequence ID" value="NZ_JBHSLU010000045.1"/>
</dbReference>
<keyword evidence="4" id="KW-1185">Reference proteome</keyword>
<dbReference type="GO" id="GO:0016787">
    <property type="term" value="F:hydrolase activity"/>
    <property type="evidence" value="ECO:0007669"/>
    <property type="project" value="UniProtKB-KW"/>
</dbReference>
<evidence type="ECO:0000256" key="1">
    <source>
        <dbReference type="ARBA" id="ARBA00022729"/>
    </source>
</evidence>
<proteinExistence type="predicted"/>
<keyword evidence="2 3" id="KW-0378">Hydrolase</keyword>
<dbReference type="Proteomes" id="UP001596060">
    <property type="component" value="Unassembled WGS sequence"/>
</dbReference>
<reference evidence="4" key="1">
    <citation type="journal article" date="2019" name="Int. J. Syst. Evol. Microbiol.">
        <title>The Global Catalogue of Microorganisms (GCM) 10K type strain sequencing project: providing services to taxonomists for standard genome sequencing and annotation.</title>
        <authorList>
            <consortium name="The Broad Institute Genomics Platform"/>
            <consortium name="The Broad Institute Genome Sequencing Center for Infectious Disease"/>
            <person name="Wu L."/>
            <person name="Ma J."/>
        </authorList>
    </citation>
    <scope>NUCLEOTIDE SEQUENCE [LARGE SCALE GENOMIC DNA]</scope>
    <source>
        <strain evidence="4">CCUG 43117</strain>
    </source>
</reference>
<protein>
    <submittedName>
        <fullName evidence="3">Alpha/beta hydrolase family esterase</fullName>
    </submittedName>
</protein>
<dbReference type="EMBL" id="JBHSLU010000045">
    <property type="protein sequence ID" value="MFC5506554.1"/>
    <property type="molecule type" value="Genomic_DNA"/>
</dbReference>
<evidence type="ECO:0000256" key="2">
    <source>
        <dbReference type="ARBA" id="ARBA00022801"/>
    </source>
</evidence>
<dbReference type="SUPFAM" id="SSF53474">
    <property type="entry name" value="alpha/beta-Hydrolases"/>
    <property type="match status" value="2"/>
</dbReference>
<dbReference type="PANTHER" id="PTHR43037:SF1">
    <property type="entry name" value="BLL1128 PROTEIN"/>
    <property type="match status" value="1"/>
</dbReference>
<organism evidence="3 4">
    <name type="scientific">Bosea massiliensis</name>
    <dbReference type="NCBI Taxonomy" id="151419"/>
    <lineage>
        <taxon>Bacteria</taxon>
        <taxon>Pseudomonadati</taxon>
        <taxon>Pseudomonadota</taxon>
        <taxon>Alphaproteobacteria</taxon>
        <taxon>Hyphomicrobiales</taxon>
        <taxon>Boseaceae</taxon>
        <taxon>Bosea</taxon>
    </lineage>
</organism>
<dbReference type="Gene3D" id="3.40.50.1820">
    <property type="entry name" value="alpha/beta hydrolase"/>
    <property type="match status" value="1"/>
</dbReference>
<sequence>MPRLSDTIARLAATRGPGPGAAQPSRLIEWAGFGANRGALRAYRYRPEGLKPGAPLVVVLHGCTQSAAAYDLGSGWSRLADRHGFALLFPEQQRSNNANLCFNWFELGDIRRDAGEASSIAEMIAGTLTGYGLDRRRVFVTGLSAGGAMAAVMLATYPEFFAGGAVIAGLPYGSASTVPEALERMRGQGLPGEDALLRAVRAASPHGGPWPRLSVWHGQQDHVVVPAAGEAVLSQWRGLHGLAEGPSEILSIGPHRRRVWRDGGGVARIEAFALAGMGHGTPIDAGDGIGVPGPHMLQAGISSTRHIAAFWGIGDPVSGTATRPGPERSAAGEAAAGPGRIIEEALRAAGLMR</sequence>
<dbReference type="NCBIfam" id="TIGR01840">
    <property type="entry name" value="esterase_phb"/>
    <property type="match status" value="1"/>
</dbReference>
<dbReference type="InterPro" id="IPR050955">
    <property type="entry name" value="Plant_Biomass_Hydrol_Est"/>
</dbReference>
<evidence type="ECO:0000313" key="3">
    <source>
        <dbReference type="EMBL" id="MFC5506554.1"/>
    </source>
</evidence>
<gene>
    <name evidence="3" type="ORF">ACFPN9_14945</name>
</gene>
<dbReference type="InterPro" id="IPR010126">
    <property type="entry name" value="Esterase_phb"/>
</dbReference>
<dbReference type="Pfam" id="PF10503">
    <property type="entry name" value="Esterase_PHB"/>
    <property type="match status" value="1"/>
</dbReference>
<keyword evidence="1" id="KW-0732">Signal</keyword>
<evidence type="ECO:0000313" key="4">
    <source>
        <dbReference type="Proteomes" id="UP001596060"/>
    </source>
</evidence>
<dbReference type="PANTHER" id="PTHR43037">
    <property type="entry name" value="UNNAMED PRODUCT-RELATED"/>
    <property type="match status" value="1"/>
</dbReference>